<evidence type="ECO:0000256" key="2">
    <source>
        <dbReference type="ARBA" id="ARBA00022670"/>
    </source>
</evidence>
<accession>A0A9P9FA24</accession>
<dbReference type="Gene3D" id="1.20.1050.40">
    <property type="entry name" value="Endopeptidase. Chain P, domain 1"/>
    <property type="match status" value="1"/>
</dbReference>
<dbReference type="PANTHER" id="PTHR11804">
    <property type="entry name" value="PROTEASE M3 THIMET OLIGOPEPTIDASE-RELATED"/>
    <property type="match status" value="1"/>
</dbReference>
<dbReference type="Proteomes" id="UP000738349">
    <property type="component" value="Unassembled WGS sequence"/>
</dbReference>
<evidence type="ECO:0000256" key="7">
    <source>
        <dbReference type="RuleBase" id="RU003435"/>
    </source>
</evidence>
<name>A0A9P9FA24_9HYPO</name>
<dbReference type="InterPro" id="IPR001567">
    <property type="entry name" value="Pept_M3A_M3B_dom"/>
</dbReference>
<dbReference type="GO" id="GO:0046872">
    <property type="term" value="F:metal ion binding"/>
    <property type="evidence" value="ECO:0007669"/>
    <property type="project" value="UniProtKB-UniRule"/>
</dbReference>
<reference evidence="9" key="1">
    <citation type="journal article" date="2021" name="Nat. Commun.">
        <title>Genetic determinants of endophytism in the Arabidopsis root mycobiome.</title>
        <authorList>
            <person name="Mesny F."/>
            <person name="Miyauchi S."/>
            <person name="Thiergart T."/>
            <person name="Pickel B."/>
            <person name="Atanasova L."/>
            <person name="Karlsson M."/>
            <person name="Huettel B."/>
            <person name="Barry K.W."/>
            <person name="Haridas S."/>
            <person name="Chen C."/>
            <person name="Bauer D."/>
            <person name="Andreopoulos W."/>
            <person name="Pangilinan J."/>
            <person name="LaButti K."/>
            <person name="Riley R."/>
            <person name="Lipzen A."/>
            <person name="Clum A."/>
            <person name="Drula E."/>
            <person name="Henrissat B."/>
            <person name="Kohler A."/>
            <person name="Grigoriev I.V."/>
            <person name="Martin F.M."/>
            <person name="Hacquard S."/>
        </authorList>
    </citation>
    <scope>NUCLEOTIDE SEQUENCE</scope>
    <source>
        <strain evidence="9">MPI-CAGE-AT-0147</strain>
    </source>
</reference>
<keyword evidence="3 7" id="KW-0479">Metal-binding</keyword>
<dbReference type="SUPFAM" id="SSF55486">
    <property type="entry name" value="Metalloproteases ('zincins'), catalytic domain"/>
    <property type="match status" value="1"/>
</dbReference>
<comment type="cofactor">
    <cofactor evidence="7">
        <name>Zn(2+)</name>
        <dbReference type="ChEBI" id="CHEBI:29105"/>
    </cofactor>
    <text evidence="7">Binds 1 zinc ion.</text>
</comment>
<dbReference type="GO" id="GO:0006518">
    <property type="term" value="P:peptide metabolic process"/>
    <property type="evidence" value="ECO:0007669"/>
    <property type="project" value="TreeGrafter"/>
</dbReference>
<evidence type="ECO:0000256" key="5">
    <source>
        <dbReference type="ARBA" id="ARBA00022833"/>
    </source>
</evidence>
<dbReference type="Gene3D" id="3.40.390.10">
    <property type="entry name" value="Collagenase (Catalytic Domain)"/>
    <property type="match status" value="1"/>
</dbReference>
<dbReference type="EMBL" id="JAGMUV010000005">
    <property type="protein sequence ID" value="KAH7156747.1"/>
    <property type="molecule type" value="Genomic_DNA"/>
</dbReference>
<evidence type="ECO:0000259" key="8">
    <source>
        <dbReference type="Pfam" id="PF01432"/>
    </source>
</evidence>
<proteinExistence type="inferred from homology"/>
<dbReference type="InterPro" id="IPR045090">
    <property type="entry name" value="Pept_M3A_M3B"/>
</dbReference>
<organism evidence="9 10">
    <name type="scientific">Dactylonectria macrodidyma</name>
    <dbReference type="NCBI Taxonomy" id="307937"/>
    <lineage>
        <taxon>Eukaryota</taxon>
        <taxon>Fungi</taxon>
        <taxon>Dikarya</taxon>
        <taxon>Ascomycota</taxon>
        <taxon>Pezizomycotina</taxon>
        <taxon>Sordariomycetes</taxon>
        <taxon>Hypocreomycetidae</taxon>
        <taxon>Hypocreales</taxon>
        <taxon>Nectriaceae</taxon>
        <taxon>Dactylonectria</taxon>
    </lineage>
</organism>
<dbReference type="Pfam" id="PF01432">
    <property type="entry name" value="Peptidase_M3"/>
    <property type="match status" value="1"/>
</dbReference>
<dbReference type="GO" id="GO:0005758">
    <property type="term" value="C:mitochondrial intermembrane space"/>
    <property type="evidence" value="ECO:0007669"/>
    <property type="project" value="TreeGrafter"/>
</dbReference>
<evidence type="ECO:0000256" key="3">
    <source>
        <dbReference type="ARBA" id="ARBA00022723"/>
    </source>
</evidence>
<keyword evidence="2 7" id="KW-0645">Protease</keyword>
<keyword evidence="10" id="KW-1185">Reference proteome</keyword>
<gene>
    <name evidence="9" type="ORF">EDB81DRAFT_881049</name>
</gene>
<dbReference type="PANTHER" id="PTHR11804:SF84">
    <property type="entry name" value="SACCHAROLYSIN"/>
    <property type="match status" value="1"/>
</dbReference>
<keyword evidence="6 7" id="KW-0482">Metalloprotease</keyword>
<keyword evidence="5 7" id="KW-0862">Zinc</keyword>
<dbReference type="InterPro" id="IPR024077">
    <property type="entry name" value="Neurolysin/TOP_dom2"/>
</dbReference>
<evidence type="ECO:0000313" key="9">
    <source>
        <dbReference type="EMBL" id="KAH7156747.1"/>
    </source>
</evidence>
<dbReference type="AlphaFoldDB" id="A0A9P9FA24"/>
<protein>
    <recommendedName>
        <fullName evidence="8">Peptidase M3A/M3B catalytic domain-containing protein</fullName>
    </recommendedName>
</protein>
<dbReference type="GO" id="GO:0006508">
    <property type="term" value="P:proteolysis"/>
    <property type="evidence" value="ECO:0007669"/>
    <property type="project" value="UniProtKB-KW"/>
</dbReference>
<sequence>MATKSKTPPQPPPSFAVAPAQLLAETESLIGGTQALEDRLVENVTPASASFESVLRPLLRDDHAAARKLCVFRIFTSVAADPELRDAARKAEQMTAKAGAASLMRRDVAGLVASVYEKHRNGEVSLDDESAYKLFKTHRAYQNAGAGITDDARRAEYLAAVEERNAVLVAARKTLSETDDGVWFTRTQLAGVPTSKLDTMEASEDGNSLKVTFKRGHLQPVMKHATSARTRKALHVARENRFPENVEALERAVTLRDSIARMLGFANHAELRIEAKMAPSVESVVGRLHKLRDELKPLAQDEMEVLHALKKTYIEEHSSKVDEDNDDLATLNSWDWAFYARILEQQRYSVDSQRVSEYFEVRHSLDGMLRIFEEIFGIVFVPTDAPTWHDDVTVYAAWDSEEQGRGFLGYLYLDLYARDGKYAGAHSSLVQPGFTNDDNTRHYPSSSLVCSLVRSSSSDKPTLLQHSELKTMFHELGHAIHKLVTRTAYSHGCARDFVEIPSILLENWIWVPSVLQRLGRHYSYLNESSAKEKSDDQPPETLPQDLAESIARTKHVGAAHAMLHQVFLALFDLTIHSAASHEAAQATDTTALWNTTKADVVGLRTTTGIGQASFAHPFRAYDASYFTYALSKVFATNLWVTCFKNNPMDPEVGLRYRRCVLEPGGGQPEALSLKNFLGRDPSDEAYYSEVSGTK</sequence>
<comment type="caution">
    <text evidence="9">The sequence shown here is derived from an EMBL/GenBank/DDBJ whole genome shotgun (WGS) entry which is preliminary data.</text>
</comment>
<dbReference type="InterPro" id="IPR024080">
    <property type="entry name" value="Neurolysin/TOP_N"/>
</dbReference>
<evidence type="ECO:0000256" key="1">
    <source>
        <dbReference type="ARBA" id="ARBA00006040"/>
    </source>
</evidence>
<dbReference type="CDD" id="cd06455">
    <property type="entry name" value="M3A_TOP"/>
    <property type="match status" value="1"/>
</dbReference>
<feature type="domain" description="Peptidase M3A/M3B catalytic" evidence="8">
    <location>
        <begin position="221"/>
        <end position="689"/>
    </location>
</feature>
<dbReference type="Gene3D" id="1.10.1370.10">
    <property type="entry name" value="Neurolysin, domain 3"/>
    <property type="match status" value="1"/>
</dbReference>
<dbReference type="OrthoDB" id="534666at2759"/>
<evidence type="ECO:0000313" key="10">
    <source>
        <dbReference type="Proteomes" id="UP000738349"/>
    </source>
</evidence>
<dbReference type="GO" id="GO:0004222">
    <property type="term" value="F:metalloendopeptidase activity"/>
    <property type="evidence" value="ECO:0007669"/>
    <property type="project" value="InterPro"/>
</dbReference>
<evidence type="ECO:0000256" key="4">
    <source>
        <dbReference type="ARBA" id="ARBA00022801"/>
    </source>
</evidence>
<comment type="similarity">
    <text evidence="1 7">Belongs to the peptidase M3 family.</text>
</comment>
<dbReference type="InterPro" id="IPR024079">
    <property type="entry name" value="MetalloPept_cat_dom_sf"/>
</dbReference>
<keyword evidence="4 7" id="KW-0378">Hydrolase</keyword>
<evidence type="ECO:0000256" key="6">
    <source>
        <dbReference type="ARBA" id="ARBA00023049"/>
    </source>
</evidence>